<dbReference type="EMBL" id="WEGI01000003">
    <property type="protein sequence ID" value="MQY26037.1"/>
    <property type="molecule type" value="Genomic_DNA"/>
</dbReference>
<organism evidence="2 3">
    <name type="scientific">Nocardia aurantia</name>
    <dbReference type="NCBI Taxonomy" id="2585199"/>
    <lineage>
        <taxon>Bacteria</taxon>
        <taxon>Bacillati</taxon>
        <taxon>Actinomycetota</taxon>
        <taxon>Actinomycetes</taxon>
        <taxon>Mycobacteriales</taxon>
        <taxon>Nocardiaceae</taxon>
        <taxon>Nocardia</taxon>
    </lineage>
</organism>
<feature type="domain" description="Thioesterase" evidence="1">
    <location>
        <begin position="122"/>
        <end position="188"/>
    </location>
</feature>
<evidence type="ECO:0000259" key="1">
    <source>
        <dbReference type="Pfam" id="PF03061"/>
    </source>
</evidence>
<dbReference type="InterPro" id="IPR029069">
    <property type="entry name" value="HotDog_dom_sf"/>
</dbReference>
<accession>A0A7K0DK39</accession>
<dbReference type="OrthoDB" id="3474675at2"/>
<dbReference type="SUPFAM" id="SSF54637">
    <property type="entry name" value="Thioesterase/thiol ester dehydrase-isomerase"/>
    <property type="match status" value="1"/>
</dbReference>
<dbReference type="CDD" id="cd03443">
    <property type="entry name" value="PaaI_thioesterase"/>
    <property type="match status" value="1"/>
</dbReference>
<reference evidence="2 3" key="1">
    <citation type="submission" date="2019-10" db="EMBL/GenBank/DDBJ databases">
        <title>Nocardia macrotermitis sp. nov. and Nocardia aurantia sp. nov., isolated from the gut of fungus growing-termite Macrotermes natalensis.</title>
        <authorList>
            <person name="Benndorf R."/>
            <person name="Schwitalla J."/>
            <person name="Martin K."/>
            <person name="De Beer W."/>
            <person name="Kaster A.-K."/>
            <person name="Vollmers J."/>
            <person name="Poulsen M."/>
            <person name="Beemelmanns C."/>
        </authorList>
    </citation>
    <scope>NUCLEOTIDE SEQUENCE [LARGE SCALE GENOMIC DNA]</scope>
    <source>
        <strain evidence="2 3">RB56</strain>
    </source>
</reference>
<dbReference type="Pfam" id="PF03061">
    <property type="entry name" value="4HBT"/>
    <property type="match status" value="1"/>
</dbReference>
<dbReference type="Proteomes" id="UP000431401">
    <property type="component" value="Unassembled WGS sequence"/>
</dbReference>
<comment type="caution">
    <text evidence="2">The sequence shown here is derived from an EMBL/GenBank/DDBJ whole genome shotgun (WGS) entry which is preliminary data.</text>
</comment>
<dbReference type="PANTHER" id="PTHR47260">
    <property type="entry name" value="UPF0644 PROTEIN PB2B4.06"/>
    <property type="match status" value="1"/>
</dbReference>
<dbReference type="InterPro" id="IPR052061">
    <property type="entry name" value="PTE-AB_protein"/>
</dbReference>
<keyword evidence="3" id="KW-1185">Reference proteome</keyword>
<dbReference type="AlphaFoldDB" id="A0A7K0DK39"/>
<evidence type="ECO:0000313" key="2">
    <source>
        <dbReference type="EMBL" id="MQY26037.1"/>
    </source>
</evidence>
<name>A0A7K0DK39_9NOCA</name>
<dbReference type="PANTHER" id="PTHR47260:SF1">
    <property type="entry name" value="UPF0644 PROTEIN PB2B4.06"/>
    <property type="match status" value="1"/>
</dbReference>
<proteinExistence type="predicted"/>
<sequence length="220" mass="23926">MTNIDAAQDIWTPSWENRLIPTAEAGDEFAELIAATRAAQEAVTRSYPTPEVATRLAAGLREIASELGEFEADEDGQLAGKRYDLPGRGHPLPAPLHIDTVTDTSASARVTVGRFHSGRYALNGGVTTLIFDEILARVANGGGRPWARTACLTVQFRAPAPLHTELRVTAELVGQEGRKRYLRGAMYHGDLLVAEADGLWVEIRTEQAQNLSHQTEVSAR</sequence>
<gene>
    <name evidence="2" type="ORF">NRB56_15970</name>
</gene>
<dbReference type="InterPro" id="IPR006683">
    <property type="entry name" value="Thioestr_dom"/>
</dbReference>
<dbReference type="RefSeq" id="WP_153339906.1">
    <property type="nucleotide sequence ID" value="NZ_WEGI01000003.1"/>
</dbReference>
<protein>
    <recommendedName>
        <fullName evidence="1">Thioesterase domain-containing protein</fullName>
    </recommendedName>
</protein>
<evidence type="ECO:0000313" key="3">
    <source>
        <dbReference type="Proteomes" id="UP000431401"/>
    </source>
</evidence>
<dbReference type="Gene3D" id="3.10.129.10">
    <property type="entry name" value="Hotdog Thioesterase"/>
    <property type="match status" value="1"/>
</dbReference>